<comment type="caution">
    <text evidence="1">The sequence shown here is derived from an EMBL/GenBank/DDBJ whole genome shotgun (WGS) entry which is preliminary data.</text>
</comment>
<reference evidence="1" key="1">
    <citation type="submission" date="2020-08" db="EMBL/GenBank/DDBJ databases">
        <title>Multicomponent nature underlies the extraordinary mechanical properties of spider dragline silk.</title>
        <authorList>
            <person name="Kono N."/>
            <person name="Nakamura H."/>
            <person name="Mori M."/>
            <person name="Yoshida Y."/>
            <person name="Ohtoshi R."/>
            <person name="Malay A.D."/>
            <person name="Moran D.A.P."/>
            <person name="Tomita M."/>
            <person name="Numata K."/>
            <person name="Arakawa K."/>
        </authorList>
    </citation>
    <scope>NUCLEOTIDE SEQUENCE</scope>
</reference>
<dbReference type="AlphaFoldDB" id="A0A8X6MA21"/>
<accession>A0A8X6MA21</accession>
<evidence type="ECO:0000313" key="2">
    <source>
        <dbReference type="Proteomes" id="UP000887013"/>
    </source>
</evidence>
<keyword evidence="2" id="KW-1185">Reference proteome</keyword>
<sequence>RPRKEDLRTLAKELRLVVGENYKVIQQTELISKSDNYDEPLVKGILQVINKERIAKESASLLEAENMRKALVLAAEKEKSSKTSVRITKITARMSALICYGCPVIN</sequence>
<organism evidence="1 2">
    <name type="scientific">Nephila pilipes</name>
    <name type="common">Giant wood spider</name>
    <name type="synonym">Nephila maculata</name>
    <dbReference type="NCBI Taxonomy" id="299642"/>
    <lineage>
        <taxon>Eukaryota</taxon>
        <taxon>Metazoa</taxon>
        <taxon>Ecdysozoa</taxon>
        <taxon>Arthropoda</taxon>
        <taxon>Chelicerata</taxon>
        <taxon>Arachnida</taxon>
        <taxon>Araneae</taxon>
        <taxon>Araneomorphae</taxon>
        <taxon>Entelegynae</taxon>
        <taxon>Araneoidea</taxon>
        <taxon>Nephilidae</taxon>
        <taxon>Nephila</taxon>
    </lineage>
</organism>
<evidence type="ECO:0000313" key="1">
    <source>
        <dbReference type="EMBL" id="GFS35475.1"/>
    </source>
</evidence>
<proteinExistence type="predicted"/>
<dbReference type="EMBL" id="BMAW01042682">
    <property type="protein sequence ID" value="GFS35475.1"/>
    <property type="molecule type" value="Genomic_DNA"/>
</dbReference>
<protein>
    <submittedName>
        <fullName evidence="1">Uncharacterized protein</fullName>
    </submittedName>
</protein>
<feature type="non-terminal residue" evidence="1">
    <location>
        <position position="1"/>
    </location>
</feature>
<dbReference type="OrthoDB" id="6433986at2759"/>
<gene>
    <name evidence="1" type="ORF">NPIL_118121</name>
</gene>
<dbReference type="Proteomes" id="UP000887013">
    <property type="component" value="Unassembled WGS sequence"/>
</dbReference>
<name>A0A8X6MA21_NEPPI</name>